<proteinExistence type="inferred from homology"/>
<feature type="compositionally biased region" description="Low complexity" evidence="2">
    <location>
        <begin position="1"/>
        <end position="14"/>
    </location>
</feature>
<feature type="region of interest" description="Disordered" evidence="2">
    <location>
        <begin position="1"/>
        <end position="24"/>
    </location>
</feature>
<name>A0ABP1QCU8_9HEXA</name>
<gene>
    <name evidence="3" type="ORF">ODALV1_LOCUS9551</name>
</gene>
<evidence type="ECO:0000313" key="3">
    <source>
        <dbReference type="EMBL" id="CAL8097112.1"/>
    </source>
</evidence>
<comment type="similarity">
    <text evidence="1">Belongs to the UPF0235 family.</text>
</comment>
<dbReference type="Pfam" id="PF02594">
    <property type="entry name" value="DUF167"/>
    <property type="match status" value="1"/>
</dbReference>
<dbReference type="SMART" id="SM01152">
    <property type="entry name" value="DUF167"/>
    <property type="match status" value="1"/>
</dbReference>
<dbReference type="InterPro" id="IPR003746">
    <property type="entry name" value="DUF167"/>
</dbReference>
<reference evidence="3 4" key="1">
    <citation type="submission" date="2024-08" db="EMBL/GenBank/DDBJ databases">
        <authorList>
            <person name="Cucini C."/>
            <person name="Frati F."/>
        </authorList>
    </citation>
    <scope>NUCLEOTIDE SEQUENCE [LARGE SCALE GENOMIC DNA]</scope>
</reference>
<dbReference type="Proteomes" id="UP001642540">
    <property type="component" value="Unassembled WGS sequence"/>
</dbReference>
<protein>
    <submittedName>
        <fullName evidence="3">Uncharacterized protein</fullName>
    </submittedName>
</protein>
<dbReference type="SUPFAM" id="SSF69786">
    <property type="entry name" value="YggU-like"/>
    <property type="match status" value="1"/>
</dbReference>
<dbReference type="EMBL" id="CAXLJM020000028">
    <property type="protein sequence ID" value="CAL8097112.1"/>
    <property type="molecule type" value="Genomic_DNA"/>
</dbReference>
<dbReference type="PANTHER" id="PTHR13420">
    <property type="entry name" value="UPF0235 PROTEIN C15ORF40"/>
    <property type="match status" value="1"/>
</dbReference>
<keyword evidence="4" id="KW-1185">Reference proteome</keyword>
<sequence>MPNKKSSGKSNTKNVETTPSILDKSPIAVGKGGEISIAIQVKPGAKTDAITDVSDTAVGVQISAPPVDGEANTAIVKYFAEVLKVKKTDVSLKGGKSRQKTILVAPTASLTVDGILALLKAEQQQR</sequence>
<dbReference type="HAMAP" id="MF_00634">
    <property type="entry name" value="UPF0235"/>
    <property type="match status" value="1"/>
</dbReference>
<dbReference type="NCBIfam" id="TIGR00251">
    <property type="entry name" value="DUF167 family protein"/>
    <property type="match status" value="1"/>
</dbReference>
<comment type="caution">
    <text evidence="3">The sequence shown here is derived from an EMBL/GenBank/DDBJ whole genome shotgun (WGS) entry which is preliminary data.</text>
</comment>
<accession>A0ABP1QCU8</accession>
<evidence type="ECO:0000256" key="1">
    <source>
        <dbReference type="ARBA" id="ARBA00010364"/>
    </source>
</evidence>
<dbReference type="Gene3D" id="3.30.1200.10">
    <property type="entry name" value="YggU-like"/>
    <property type="match status" value="1"/>
</dbReference>
<dbReference type="PANTHER" id="PTHR13420:SF7">
    <property type="entry name" value="UPF0235 PROTEIN C15ORF40"/>
    <property type="match status" value="1"/>
</dbReference>
<evidence type="ECO:0000313" key="4">
    <source>
        <dbReference type="Proteomes" id="UP001642540"/>
    </source>
</evidence>
<organism evidence="3 4">
    <name type="scientific">Orchesella dallaii</name>
    <dbReference type="NCBI Taxonomy" id="48710"/>
    <lineage>
        <taxon>Eukaryota</taxon>
        <taxon>Metazoa</taxon>
        <taxon>Ecdysozoa</taxon>
        <taxon>Arthropoda</taxon>
        <taxon>Hexapoda</taxon>
        <taxon>Collembola</taxon>
        <taxon>Entomobryomorpha</taxon>
        <taxon>Entomobryoidea</taxon>
        <taxon>Orchesellidae</taxon>
        <taxon>Orchesellinae</taxon>
        <taxon>Orchesella</taxon>
    </lineage>
</organism>
<dbReference type="InterPro" id="IPR036591">
    <property type="entry name" value="YggU-like_sf"/>
</dbReference>
<evidence type="ECO:0000256" key="2">
    <source>
        <dbReference type="SAM" id="MobiDB-lite"/>
    </source>
</evidence>